<evidence type="ECO:0000313" key="6">
    <source>
        <dbReference type="EMBL" id="RYC72362.1"/>
    </source>
</evidence>
<dbReference type="InterPro" id="IPR005311">
    <property type="entry name" value="PBP_dimer"/>
</dbReference>
<reference evidence="6 7" key="2">
    <citation type="journal article" date="2020" name="Cell Rep.">
        <title>Acquisition and Adaptation of Ultra-small Parasitic Reduced Genome Bacteria to Mammalian Hosts.</title>
        <authorList>
            <person name="McLean J.S."/>
            <person name="Bor B."/>
            <person name="Kerns K.A."/>
            <person name="Liu Q."/>
            <person name="To T.T."/>
            <person name="Solden L."/>
            <person name="Hendrickson E.L."/>
            <person name="Wrighton K."/>
            <person name="Shi W."/>
            <person name="He X."/>
        </authorList>
    </citation>
    <scope>NUCLEOTIDE SEQUENCE [LARGE SCALE GENOMIC DNA]</scope>
    <source>
        <strain evidence="6 7">TM7_CMJM_G6_1_HOT_870</strain>
    </source>
</reference>
<dbReference type="Pfam" id="PF03717">
    <property type="entry name" value="PBP_dimer"/>
    <property type="match status" value="1"/>
</dbReference>
<dbReference type="SUPFAM" id="SSF56519">
    <property type="entry name" value="Penicillin binding protein dimerisation domain"/>
    <property type="match status" value="1"/>
</dbReference>
<keyword evidence="7" id="KW-1185">Reference proteome</keyword>
<sequence length="581" mass="63892">MKSVFQSASRITILANFIFLAFAVIVIRLFYLQIIQGSEYKKLANREQIKQDTIPAHRGLIYAMDGKKPIKLVMNETIYTVFIDPKVDNPKAKTEAIKLLREVAGGNLKGNIEDAFKKRDSRYEVVATKLSHKQADVIASKKNPYIGLEPVSRRVYPEGQLASQVLGFVNYEGGKYGIESSFNKELTGKDGLLKTAKDVLGAPLVIGSENIERPPVNGKNIVLSIDRNIQAQTERVLQKHMQKKGMKNGSVLVMNPNNGKVLAMANYPTYDPSKFGEVKDGSVFNNNTVTMPYENGSVIKSFTMAMGINEGVAKGQDTYYNADFIKVEDRTIKNAVLGHTGQITFQTAMNYSLNTGMVTIANRLGSNGMIDNKSRNTIYDYLHNRFGLGKKTGIEVAESTGTVIPPDKVEGNNVRYSNMTFGQGMDTTMIQTATAFSSLINGGNLYRPSLINGEVTQEGAFEKNEAQIHRRNVISEDTSKQIKQILISARANANRGGADSKGYNIGGKTGTSQTLIDGKYVDNQTIGSYLGFGGGKQSEYVIMVAVWGKNQNLQGHSDASPIFTDISNWMLNYLEVKPTEG</sequence>
<dbReference type="PANTHER" id="PTHR30627">
    <property type="entry name" value="PEPTIDOGLYCAN D,D-TRANSPEPTIDASE"/>
    <property type="match status" value="1"/>
</dbReference>
<evidence type="ECO:0000256" key="3">
    <source>
        <dbReference type="SAM" id="Phobius"/>
    </source>
</evidence>
<dbReference type="InterPro" id="IPR036138">
    <property type="entry name" value="PBP_dimer_sf"/>
</dbReference>
<reference evidence="6 7" key="1">
    <citation type="journal article" date="2018" name="bioRxiv">
        <title>Evidence of independent acquisition and adaption of ultra-small bacteria to human hosts across the highly diverse yet reduced genomes of the phylum Saccharibacteria.</title>
        <authorList>
            <person name="McLean J.S."/>
            <person name="Bor B."/>
            <person name="To T.T."/>
            <person name="Liu Q."/>
            <person name="Kearns K.A."/>
            <person name="Solden L.M."/>
            <person name="Wrighton K.C."/>
            <person name="He X."/>
            <person name="Shi W."/>
        </authorList>
    </citation>
    <scope>NUCLEOTIDE SEQUENCE [LARGE SCALE GENOMIC DNA]</scope>
    <source>
        <strain evidence="6 7">TM7_CMJM_G6_1_HOT_870</strain>
    </source>
</reference>
<dbReference type="RefSeq" id="WP_129718961.1">
    <property type="nucleotide sequence ID" value="NZ_PRLK01000010.1"/>
</dbReference>
<protein>
    <submittedName>
        <fullName evidence="6">Stage V sporulation protein D</fullName>
    </submittedName>
</protein>
<keyword evidence="3" id="KW-1133">Transmembrane helix</keyword>
<comment type="caution">
    <text evidence="6">The sequence shown here is derived from an EMBL/GenBank/DDBJ whole genome shotgun (WGS) entry which is preliminary data.</text>
</comment>
<organism evidence="6 7">
    <name type="scientific">Candidatus Nanogingivalis gingivitcus</name>
    <dbReference type="NCBI Taxonomy" id="2171992"/>
    <lineage>
        <taxon>Bacteria</taxon>
        <taxon>Candidatus Saccharimonadota</taxon>
        <taxon>Candidatus Nanosyncoccalia</taxon>
        <taxon>Candidatus Nanogingivales</taxon>
        <taxon>Candidatus Nanogingivalaceae</taxon>
        <taxon>Candidatus Nanogingivalis</taxon>
    </lineage>
</organism>
<dbReference type="Pfam" id="PF00905">
    <property type="entry name" value="Transpeptidase"/>
    <property type="match status" value="1"/>
</dbReference>
<comment type="subcellular location">
    <subcellularLocation>
        <location evidence="1">Membrane</location>
    </subcellularLocation>
</comment>
<dbReference type="PANTHER" id="PTHR30627:SF1">
    <property type="entry name" value="PEPTIDOGLYCAN D,D-TRANSPEPTIDASE FTSI"/>
    <property type="match status" value="1"/>
</dbReference>
<evidence type="ECO:0000313" key="7">
    <source>
        <dbReference type="Proteomes" id="UP001190925"/>
    </source>
</evidence>
<evidence type="ECO:0000256" key="2">
    <source>
        <dbReference type="ARBA" id="ARBA00023136"/>
    </source>
</evidence>
<name>A0ABY0FHD5_9BACT</name>
<dbReference type="Proteomes" id="UP001190925">
    <property type="component" value="Unassembled WGS sequence"/>
</dbReference>
<evidence type="ECO:0000259" key="4">
    <source>
        <dbReference type="Pfam" id="PF00905"/>
    </source>
</evidence>
<feature type="domain" description="Penicillin-binding protein dimerisation" evidence="5">
    <location>
        <begin position="53"/>
        <end position="202"/>
    </location>
</feature>
<evidence type="ECO:0000256" key="1">
    <source>
        <dbReference type="ARBA" id="ARBA00004370"/>
    </source>
</evidence>
<dbReference type="SUPFAM" id="SSF56601">
    <property type="entry name" value="beta-lactamase/transpeptidase-like"/>
    <property type="match status" value="1"/>
</dbReference>
<dbReference type="InterPro" id="IPR050515">
    <property type="entry name" value="Beta-lactam/transpept"/>
</dbReference>
<dbReference type="Gene3D" id="3.90.1310.10">
    <property type="entry name" value="Penicillin-binding protein 2a (Domain 2)"/>
    <property type="match status" value="1"/>
</dbReference>
<accession>A0ABY0FHD5</accession>
<feature type="transmembrane region" description="Helical" evidence="3">
    <location>
        <begin position="12"/>
        <end position="31"/>
    </location>
</feature>
<dbReference type="EMBL" id="PRLK01000010">
    <property type="protein sequence ID" value="RYC72362.1"/>
    <property type="molecule type" value="Genomic_DNA"/>
</dbReference>
<keyword evidence="2 3" id="KW-0472">Membrane</keyword>
<dbReference type="Gene3D" id="3.40.710.10">
    <property type="entry name" value="DD-peptidase/beta-lactamase superfamily"/>
    <property type="match status" value="1"/>
</dbReference>
<dbReference type="InterPro" id="IPR012338">
    <property type="entry name" value="Beta-lactam/transpept-like"/>
</dbReference>
<gene>
    <name evidence="6" type="primary">spoVD</name>
    <name evidence="6" type="ORF">G6CMJM_00569</name>
</gene>
<evidence type="ECO:0000259" key="5">
    <source>
        <dbReference type="Pfam" id="PF03717"/>
    </source>
</evidence>
<feature type="domain" description="Penicillin-binding protein transpeptidase" evidence="4">
    <location>
        <begin position="249"/>
        <end position="567"/>
    </location>
</feature>
<dbReference type="InterPro" id="IPR001460">
    <property type="entry name" value="PCN-bd_Tpept"/>
</dbReference>
<proteinExistence type="predicted"/>
<keyword evidence="3" id="KW-0812">Transmembrane</keyword>